<evidence type="ECO:0000256" key="17">
    <source>
        <dbReference type="ARBA" id="ARBA00039576"/>
    </source>
</evidence>
<reference evidence="24" key="1">
    <citation type="journal article" date="2020" name="Stud. Mycol.">
        <title>101 Dothideomycetes genomes: a test case for predicting lifestyles and emergence of pathogens.</title>
        <authorList>
            <person name="Haridas S."/>
            <person name="Albert R."/>
            <person name="Binder M."/>
            <person name="Bloem J."/>
            <person name="Labutti K."/>
            <person name="Salamov A."/>
            <person name="Andreopoulos B."/>
            <person name="Baker S."/>
            <person name="Barry K."/>
            <person name="Bills G."/>
            <person name="Bluhm B."/>
            <person name="Cannon C."/>
            <person name="Castanera R."/>
            <person name="Culley D."/>
            <person name="Daum C."/>
            <person name="Ezra D."/>
            <person name="Gonzalez J."/>
            <person name="Henrissat B."/>
            <person name="Kuo A."/>
            <person name="Liang C."/>
            <person name="Lipzen A."/>
            <person name="Lutzoni F."/>
            <person name="Magnuson J."/>
            <person name="Mondo S."/>
            <person name="Nolan M."/>
            <person name="Ohm R."/>
            <person name="Pangilinan J."/>
            <person name="Park H.-J."/>
            <person name="Ramirez L."/>
            <person name="Alfaro M."/>
            <person name="Sun H."/>
            <person name="Tritt A."/>
            <person name="Yoshinaga Y."/>
            <person name="Zwiers L.-H."/>
            <person name="Turgeon B."/>
            <person name="Goodwin S."/>
            <person name="Spatafora J."/>
            <person name="Crous P."/>
            <person name="Grigoriev I."/>
        </authorList>
    </citation>
    <scope>NUCLEOTIDE SEQUENCE</scope>
    <source>
        <strain evidence="24">CBS 125425</strain>
    </source>
</reference>
<dbReference type="AlphaFoldDB" id="A0A9P4R6F4"/>
<dbReference type="GO" id="GO:0009251">
    <property type="term" value="P:glucan catabolic process"/>
    <property type="evidence" value="ECO:0007669"/>
    <property type="project" value="TreeGrafter"/>
</dbReference>
<dbReference type="SUPFAM" id="SSF52279">
    <property type="entry name" value="Beta-D-glucan exohydrolase, C-terminal domain"/>
    <property type="match status" value="1"/>
</dbReference>
<dbReference type="InterPro" id="IPR036881">
    <property type="entry name" value="Glyco_hydro_3_C_sf"/>
</dbReference>
<evidence type="ECO:0000256" key="2">
    <source>
        <dbReference type="ARBA" id="ARBA00004401"/>
    </source>
</evidence>
<accession>A0A9P4R6F4</accession>
<dbReference type="InterPro" id="IPR050288">
    <property type="entry name" value="Cellulose_deg_GH3"/>
</dbReference>
<dbReference type="Pfam" id="PF01915">
    <property type="entry name" value="Glyco_hydro_3_C"/>
    <property type="match status" value="1"/>
</dbReference>
<sequence length="995" mass="108215">MPPSESYELRRGRYSKLDAPVDDDADTPTRASLDSDASSYEDLDEFDPLNYDAGTLKQKRSTGDLRARRKASYKDAEFAEKAPLKKRACAPTKLCCGLVLLFVAATVLLLSAGGIWAWKSAPSNGQSPPWYPSPKGGTDAAWAESYKKAAALVKQMTLVEKVNITTGTGWSSQMCVGNTGPVSRLKFPALCLQDGPLGIRFADNITAFPAGITVGATWNKELMYKRGRAHGKEARGKGIHVLLGPAMGPLGRMPAGGRTWEGFGPDPVLQGIAAAQTIRGIQDEGVQATAKHYLLNEQEHFRQAWEWLTPNAISSNIDDRTTHEIYAWPFAESVRAGVASVMCSYNQVNNSYACQNSKLLNGILKDELGFQGYIQSDWLAQRSGVASALAGLDMTMPGDGLKWMDGNSLWGPRLTTAILNGSVPMDRLDDMVTRVVAAWYQLGQDDTEKWPLQPPDGDGGPNFSSWTDEEIGLLYPGSTDKTTGVVNKFVNVQEDHGDIVRRVAAEGTVLVKNEDSLLPLDRNGWKEGEENANMKYRVGVFGEDARFNSDGINDCKDRSCNKGTLASGWGSGAVDFPYLIEPLAAIKKAFNDDSVYITDWPENSLPKQKEILEDQDVCIVFANADAGEGYLKWEGIRGDRNDLLLQKGSDKLVQDVAKGCGKGNGKVVVVIHTVGPVILESWINLPSVKAVLIANLPGQESGNSLVDILFGDINPSGHLPYTIAKKEDDYGPGSKILYSANGLVPQQNFTEGLYIDYRYFDKKDITPQYEFGYGLSYTRFQLSSLLISSHGPKSPLPAPRPSGIEPPTYPTDTPDPKSALFPPGFRKLSKYIYPYISSTDGISKSEVVVSQLQSTPSQAGGGQGGNPDLYTTVLTVSATVANIGLVDGDCVVQLYISLPKDYKDPETGEAVDFPVRVLRGFEKIHLDAQQAGSAEGAKGSEQGGGGNRKMVRFQVTRKDLSYWDTRQQNWVMPTTGDIGISVGFSSRDLPLQGTW</sequence>
<evidence type="ECO:0000256" key="7">
    <source>
        <dbReference type="ARBA" id="ARBA00022692"/>
    </source>
</evidence>
<keyword evidence="12" id="KW-0325">Glycoprotein</keyword>
<keyword evidence="25" id="KW-1185">Reference proteome</keyword>
<evidence type="ECO:0000256" key="20">
    <source>
        <dbReference type="ARBA" id="ARBA00041811"/>
    </source>
</evidence>
<feature type="region of interest" description="Disordered" evidence="21">
    <location>
        <begin position="791"/>
        <end position="817"/>
    </location>
</feature>
<keyword evidence="6" id="KW-1003">Cell membrane</keyword>
<dbReference type="GO" id="GO:0005886">
    <property type="term" value="C:plasma membrane"/>
    <property type="evidence" value="ECO:0007669"/>
    <property type="project" value="UniProtKB-SubCell"/>
</dbReference>
<evidence type="ECO:0000256" key="14">
    <source>
        <dbReference type="ARBA" id="ARBA00023295"/>
    </source>
</evidence>
<dbReference type="SUPFAM" id="SSF51445">
    <property type="entry name" value="(Trans)glycosidases"/>
    <property type="match status" value="1"/>
</dbReference>
<comment type="pathway">
    <text evidence="3">Glycan metabolism; cellulose degradation.</text>
</comment>
<evidence type="ECO:0000256" key="15">
    <source>
        <dbReference type="ARBA" id="ARBA00023326"/>
    </source>
</evidence>
<keyword evidence="11 22" id="KW-0472">Membrane</keyword>
<comment type="subcellular location">
    <subcellularLocation>
        <location evidence="2">Cell membrane</location>
        <topology evidence="2">Single-pass type II membrane protein</topology>
    </subcellularLocation>
</comment>
<organism evidence="24 25">
    <name type="scientific">Polyplosphaeria fusca</name>
    <dbReference type="NCBI Taxonomy" id="682080"/>
    <lineage>
        <taxon>Eukaryota</taxon>
        <taxon>Fungi</taxon>
        <taxon>Dikarya</taxon>
        <taxon>Ascomycota</taxon>
        <taxon>Pezizomycotina</taxon>
        <taxon>Dothideomycetes</taxon>
        <taxon>Pleosporomycetidae</taxon>
        <taxon>Pleosporales</taxon>
        <taxon>Tetraplosphaeriaceae</taxon>
        <taxon>Polyplosphaeria</taxon>
    </lineage>
</organism>
<evidence type="ECO:0000259" key="23">
    <source>
        <dbReference type="SMART" id="SM01217"/>
    </source>
</evidence>
<evidence type="ECO:0000256" key="1">
    <source>
        <dbReference type="ARBA" id="ARBA00000448"/>
    </source>
</evidence>
<evidence type="ECO:0000313" key="25">
    <source>
        <dbReference type="Proteomes" id="UP000799444"/>
    </source>
</evidence>
<evidence type="ECO:0000256" key="18">
    <source>
        <dbReference type="ARBA" id="ARBA00041269"/>
    </source>
</evidence>
<dbReference type="EC" id="3.2.1.21" evidence="5"/>
<dbReference type="EMBL" id="ML996115">
    <property type="protein sequence ID" value="KAF2737617.1"/>
    <property type="molecule type" value="Genomic_DNA"/>
</dbReference>
<dbReference type="PANTHER" id="PTHR42715:SF20">
    <property type="entry name" value="BETA-GLUCOSIDASE E-RELATED"/>
    <property type="match status" value="1"/>
</dbReference>
<comment type="catalytic activity">
    <reaction evidence="1">
        <text>Hydrolysis of terminal, non-reducing beta-D-glucosyl residues with release of beta-D-glucose.</text>
        <dbReference type="EC" id="3.2.1.21"/>
    </reaction>
</comment>
<evidence type="ECO:0000256" key="3">
    <source>
        <dbReference type="ARBA" id="ARBA00004987"/>
    </source>
</evidence>
<evidence type="ECO:0000256" key="21">
    <source>
        <dbReference type="SAM" id="MobiDB-lite"/>
    </source>
</evidence>
<evidence type="ECO:0000256" key="12">
    <source>
        <dbReference type="ARBA" id="ARBA00023180"/>
    </source>
</evidence>
<comment type="function">
    <text evidence="16">Beta-glucosidases are one of a number of cellulolytic enzymes involved in the degradation of cellulosic biomass. Catalyzes the last step releasing glucose from the inhibitory cellobiose.</text>
</comment>
<dbReference type="InterPro" id="IPR002772">
    <property type="entry name" value="Glyco_hydro_3_C"/>
</dbReference>
<dbReference type="Gene3D" id="3.20.20.300">
    <property type="entry name" value="Glycoside hydrolase, family 3, N-terminal domain"/>
    <property type="match status" value="1"/>
</dbReference>
<dbReference type="Pfam" id="PF00933">
    <property type="entry name" value="Glyco_hydro_3"/>
    <property type="match status" value="1"/>
</dbReference>
<gene>
    <name evidence="24" type="ORF">EJ04DRAFT_541881</name>
</gene>
<evidence type="ECO:0000256" key="22">
    <source>
        <dbReference type="SAM" id="Phobius"/>
    </source>
</evidence>
<dbReference type="Gene3D" id="3.40.50.1700">
    <property type="entry name" value="Glycoside hydrolase family 3 C-terminal domain"/>
    <property type="match status" value="1"/>
</dbReference>
<dbReference type="FunFam" id="3.20.20.300:FF:000002">
    <property type="entry name" value="Probable beta-glucosidase"/>
    <property type="match status" value="1"/>
</dbReference>
<dbReference type="GO" id="GO:0008422">
    <property type="term" value="F:beta-glucosidase activity"/>
    <property type="evidence" value="ECO:0007669"/>
    <property type="project" value="UniProtKB-EC"/>
</dbReference>
<dbReference type="InterPro" id="IPR026891">
    <property type="entry name" value="Fn3-like"/>
</dbReference>
<evidence type="ECO:0000313" key="24">
    <source>
        <dbReference type="EMBL" id="KAF2737617.1"/>
    </source>
</evidence>
<keyword evidence="9" id="KW-0735">Signal-anchor</keyword>
<evidence type="ECO:0000256" key="5">
    <source>
        <dbReference type="ARBA" id="ARBA00012744"/>
    </source>
</evidence>
<feature type="region of interest" description="Disordered" evidence="21">
    <location>
        <begin position="1"/>
        <end position="49"/>
    </location>
</feature>
<keyword evidence="15" id="KW-0624">Polysaccharide degradation</keyword>
<dbReference type="Pfam" id="PF14310">
    <property type="entry name" value="Fn3-like"/>
    <property type="match status" value="1"/>
</dbReference>
<keyword evidence="14" id="KW-0326">Glycosidase</keyword>
<evidence type="ECO:0000256" key="16">
    <source>
        <dbReference type="ARBA" id="ARBA00024983"/>
    </source>
</evidence>
<proteinExistence type="inferred from homology"/>
<dbReference type="InterPro" id="IPR036962">
    <property type="entry name" value="Glyco_hydro_3_N_sf"/>
</dbReference>
<evidence type="ECO:0000256" key="19">
    <source>
        <dbReference type="ARBA" id="ARBA00041599"/>
    </source>
</evidence>
<feature type="region of interest" description="Disordered" evidence="21">
    <location>
        <begin position="930"/>
        <end position="950"/>
    </location>
</feature>
<dbReference type="Proteomes" id="UP000799444">
    <property type="component" value="Unassembled WGS sequence"/>
</dbReference>
<feature type="domain" description="Fibronectin type III-like" evidence="23">
    <location>
        <begin position="890"/>
        <end position="986"/>
    </location>
</feature>
<dbReference type="PANTHER" id="PTHR42715">
    <property type="entry name" value="BETA-GLUCOSIDASE"/>
    <property type="match status" value="1"/>
</dbReference>
<dbReference type="InterPro" id="IPR001764">
    <property type="entry name" value="Glyco_hydro_3_N"/>
</dbReference>
<dbReference type="OrthoDB" id="416222at2759"/>
<evidence type="ECO:0000256" key="9">
    <source>
        <dbReference type="ARBA" id="ARBA00022968"/>
    </source>
</evidence>
<dbReference type="PRINTS" id="PR00133">
    <property type="entry name" value="GLHYDRLASE3"/>
</dbReference>
<evidence type="ECO:0000256" key="4">
    <source>
        <dbReference type="ARBA" id="ARBA00005336"/>
    </source>
</evidence>
<feature type="transmembrane region" description="Helical" evidence="22">
    <location>
        <begin position="94"/>
        <end position="118"/>
    </location>
</feature>
<evidence type="ECO:0000256" key="8">
    <source>
        <dbReference type="ARBA" id="ARBA00022801"/>
    </source>
</evidence>
<dbReference type="InterPro" id="IPR017853">
    <property type="entry name" value="GH"/>
</dbReference>
<dbReference type="Gene3D" id="2.60.40.10">
    <property type="entry name" value="Immunoglobulins"/>
    <property type="match status" value="1"/>
</dbReference>
<evidence type="ECO:0000256" key="6">
    <source>
        <dbReference type="ARBA" id="ARBA00022475"/>
    </source>
</evidence>
<dbReference type="FunFam" id="3.40.50.1700:FF:000003">
    <property type="entry name" value="Probable beta-glucosidase"/>
    <property type="match status" value="1"/>
</dbReference>
<keyword evidence="10 22" id="KW-1133">Transmembrane helix</keyword>
<name>A0A9P4R6F4_9PLEO</name>
<keyword evidence="8" id="KW-0378">Hydrolase</keyword>
<keyword evidence="7 22" id="KW-0812">Transmembrane</keyword>
<dbReference type="SMART" id="SM01217">
    <property type="entry name" value="Fn3_like"/>
    <property type="match status" value="1"/>
</dbReference>
<evidence type="ECO:0000256" key="11">
    <source>
        <dbReference type="ARBA" id="ARBA00023136"/>
    </source>
</evidence>
<protein>
    <recommendedName>
        <fullName evidence="17">Probable beta-glucosidase E</fullName>
        <ecNumber evidence="5">3.2.1.21</ecNumber>
    </recommendedName>
    <alternativeName>
        <fullName evidence="18">Beta-D-glucoside glucohydrolase E</fullName>
    </alternativeName>
    <alternativeName>
        <fullName evidence="19">Cellobiase E</fullName>
    </alternativeName>
    <alternativeName>
        <fullName evidence="20">Gentiobiase E</fullName>
    </alternativeName>
</protein>
<feature type="compositionally biased region" description="Low complexity" evidence="21">
    <location>
        <begin position="930"/>
        <end position="940"/>
    </location>
</feature>
<comment type="caution">
    <text evidence="24">The sequence shown here is derived from an EMBL/GenBank/DDBJ whole genome shotgun (WGS) entry which is preliminary data.</text>
</comment>
<evidence type="ECO:0000256" key="10">
    <source>
        <dbReference type="ARBA" id="ARBA00022989"/>
    </source>
</evidence>
<dbReference type="InterPro" id="IPR013783">
    <property type="entry name" value="Ig-like_fold"/>
</dbReference>
<evidence type="ECO:0000256" key="13">
    <source>
        <dbReference type="ARBA" id="ARBA00023277"/>
    </source>
</evidence>
<keyword evidence="13" id="KW-0119">Carbohydrate metabolism</keyword>
<comment type="similarity">
    <text evidence="4">Belongs to the glycosyl hydrolase 3 family.</text>
</comment>